<dbReference type="GO" id="GO:0003677">
    <property type="term" value="F:DNA binding"/>
    <property type="evidence" value="ECO:0007669"/>
    <property type="project" value="InterPro"/>
</dbReference>
<organism evidence="1 2">
    <name type="scientific">Aminobacter aminovorans</name>
    <name type="common">Chelatobacter heintzii</name>
    <dbReference type="NCBI Taxonomy" id="83263"/>
    <lineage>
        <taxon>Bacteria</taxon>
        <taxon>Pseudomonadati</taxon>
        <taxon>Pseudomonadota</taxon>
        <taxon>Alphaproteobacteria</taxon>
        <taxon>Hyphomicrobiales</taxon>
        <taxon>Phyllobacteriaceae</taxon>
        <taxon>Aminobacter</taxon>
    </lineage>
</organism>
<accession>A0A380WNW1</accession>
<gene>
    <name evidence="1" type="ORF">NCTC10684_03931</name>
</gene>
<dbReference type="EMBL" id="UFSM01000001">
    <property type="protein sequence ID" value="SUU90673.1"/>
    <property type="molecule type" value="Genomic_DNA"/>
</dbReference>
<proteinExistence type="predicted"/>
<dbReference type="Proteomes" id="UP000254701">
    <property type="component" value="Unassembled WGS sequence"/>
</dbReference>
<sequence length="87" mass="9233">MSIATPFALPAEVLSEIANGTPAIQAYRQYLGYSIGAVAVTSGLTVDEVESIEAGHRFEKGYRDRIARALGLPDGIFDQMSDVSDAA</sequence>
<reference evidence="1 2" key="1">
    <citation type="submission" date="2018-06" db="EMBL/GenBank/DDBJ databases">
        <authorList>
            <consortium name="Pathogen Informatics"/>
            <person name="Doyle S."/>
        </authorList>
    </citation>
    <scope>NUCLEOTIDE SEQUENCE [LARGE SCALE GENOMIC DNA]</scope>
    <source>
        <strain evidence="1 2">NCTC10684</strain>
    </source>
</reference>
<dbReference type="OrthoDB" id="8116852at2"/>
<evidence type="ECO:0000313" key="1">
    <source>
        <dbReference type="EMBL" id="SUU90673.1"/>
    </source>
</evidence>
<dbReference type="SUPFAM" id="SSF47413">
    <property type="entry name" value="lambda repressor-like DNA-binding domains"/>
    <property type="match status" value="1"/>
</dbReference>
<dbReference type="RefSeq" id="WP_115732633.1">
    <property type="nucleotide sequence ID" value="NZ_BAAAVY010000037.1"/>
</dbReference>
<evidence type="ECO:0000313" key="2">
    <source>
        <dbReference type="Proteomes" id="UP000254701"/>
    </source>
</evidence>
<name>A0A380WNW1_AMIAI</name>
<dbReference type="AlphaFoldDB" id="A0A380WNW1"/>
<protein>
    <recommendedName>
        <fullName evidence="3">XRE family transcriptional regulator</fullName>
    </recommendedName>
</protein>
<dbReference type="InterPro" id="IPR010982">
    <property type="entry name" value="Lambda_DNA-bd_dom_sf"/>
</dbReference>
<evidence type="ECO:0008006" key="3">
    <source>
        <dbReference type="Google" id="ProtNLM"/>
    </source>
</evidence>